<dbReference type="EMBL" id="WTUX01000013">
    <property type="protein sequence ID" value="MZR13676.1"/>
    <property type="molecule type" value="Genomic_DNA"/>
</dbReference>
<dbReference type="GO" id="GO:0046872">
    <property type="term" value="F:metal ion binding"/>
    <property type="evidence" value="ECO:0007669"/>
    <property type="project" value="UniProtKB-KW"/>
</dbReference>
<dbReference type="Gene3D" id="3.10.20.30">
    <property type="match status" value="1"/>
</dbReference>
<feature type="domain" description="2Fe-2S ferredoxin-type" evidence="6">
    <location>
        <begin position="9"/>
        <end position="85"/>
    </location>
</feature>
<dbReference type="FunFam" id="3.10.20.30:FF:000020">
    <property type="entry name" value="Xanthine dehydrogenase iron-sulfur subunit"/>
    <property type="match status" value="1"/>
</dbReference>
<dbReference type="InterPro" id="IPR001041">
    <property type="entry name" value="2Fe-2S_ferredoxin-type"/>
</dbReference>
<comment type="caution">
    <text evidence="7">The sequence shown here is derived from an EMBL/GenBank/DDBJ whole genome shotgun (WGS) entry which is preliminary data.</text>
</comment>
<dbReference type="Pfam" id="PF00111">
    <property type="entry name" value="Fer2"/>
    <property type="match status" value="1"/>
</dbReference>
<dbReference type="PANTHER" id="PTHR44379">
    <property type="entry name" value="OXIDOREDUCTASE WITH IRON-SULFUR SUBUNIT"/>
    <property type="match status" value="1"/>
</dbReference>
<dbReference type="GO" id="GO:0051537">
    <property type="term" value="F:2 iron, 2 sulfur cluster binding"/>
    <property type="evidence" value="ECO:0007669"/>
    <property type="project" value="UniProtKB-KW"/>
</dbReference>
<protein>
    <submittedName>
        <fullName evidence="7">2Fe-2S iron-sulfur cluster binding domain-containing protein</fullName>
    </submittedName>
</protein>
<dbReference type="Proteomes" id="UP000467322">
    <property type="component" value="Unassembled WGS sequence"/>
</dbReference>
<keyword evidence="2" id="KW-0479">Metal-binding</keyword>
<dbReference type="InterPro" id="IPR036010">
    <property type="entry name" value="2Fe-2S_ferredoxin-like_sf"/>
</dbReference>
<keyword evidence="3" id="KW-0560">Oxidoreductase</keyword>
<evidence type="ECO:0000313" key="8">
    <source>
        <dbReference type="Proteomes" id="UP000467322"/>
    </source>
</evidence>
<dbReference type="GO" id="GO:0016491">
    <property type="term" value="F:oxidoreductase activity"/>
    <property type="evidence" value="ECO:0007669"/>
    <property type="project" value="UniProtKB-KW"/>
</dbReference>
<reference evidence="7 8" key="1">
    <citation type="submission" date="2019-12" db="EMBL/GenBank/DDBJ databases">
        <title>Maritimibacter sp. nov. sp. isolated from sea sand.</title>
        <authorList>
            <person name="Kim J."/>
            <person name="Jeong S.E."/>
            <person name="Jung H.S."/>
            <person name="Jeon C.O."/>
        </authorList>
    </citation>
    <scope>NUCLEOTIDE SEQUENCE [LARGE SCALE GENOMIC DNA]</scope>
    <source>
        <strain evidence="7 8">DP07</strain>
    </source>
</reference>
<evidence type="ECO:0000256" key="2">
    <source>
        <dbReference type="ARBA" id="ARBA00022723"/>
    </source>
</evidence>
<dbReference type="InterPro" id="IPR051452">
    <property type="entry name" value="Diverse_Oxidoreductases"/>
</dbReference>
<evidence type="ECO:0000256" key="4">
    <source>
        <dbReference type="ARBA" id="ARBA00023004"/>
    </source>
</evidence>
<keyword evidence="8" id="KW-1185">Reference proteome</keyword>
<dbReference type="SUPFAM" id="SSF47741">
    <property type="entry name" value="CO dehydrogenase ISP C-domain like"/>
    <property type="match status" value="1"/>
</dbReference>
<dbReference type="InterPro" id="IPR012675">
    <property type="entry name" value="Beta-grasp_dom_sf"/>
</dbReference>
<evidence type="ECO:0000256" key="3">
    <source>
        <dbReference type="ARBA" id="ARBA00023002"/>
    </source>
</evidence>
<dbReference type="Pfam" id="PF01799">
    <property type="entry name" value="Fer2_2"/>
    <property type="match status" value="1"/>
</dbReference>
<evidence type="ECO:0000256" key="1">
    <source>
        <dbReference type="ARBA" id="ARBA00022714"/>
    </source>
</evidence>
<dbReference type="SUPFAM" id="SSF54292">
    <property type="entry name" value="2Fe-2S ferredoxin-like"/>
    <property type="match status" value="1"/>
</dbReference>
<proteinExistence type="predicted"/>
<dbReference type="PROSITE" id="PS51085">
    <property type="entry name" value="2FE2S_FER_2"/>
    <property type="match status" value="1"/>
</dbReference>
<dbReference type="InterPro" id="IPR002888">
    <property type="entry name" value="2Fe-2S-bd"/>
</dbReference>
<sequence>MPSILDETCNLTLTVNGRAETVTVPTDATLLEVLRERLGLMGTRFGCGQEQCGACMVLVDDSPVFACTRLVDSLDGSEIRTVEGLGEDDPLIAALLEHQAAQCAFCLPGIIMSAKALLDRTPSPERSDILEALDPHLCRCGAHPRIVDAILSVAQP</sequence>
<name>A0A845M283_9RHOB</name>
<keyword evidence="4" id="KW-0408">Iron</keyword>
<evidence type="ECO:0000313" key="7">
    <source>
        <dbReference type="EMBL" id="MZR13676.1"/>
    </source>
</evidence>
<dbReference type="PANTHER" id="PTHR44379:SF5">
    <property type="entry name" value="OXIDOREDUCTASE WITH IRON-SULFUR SUBUNIT"/>
    <property type="match status" value="1"/>
</dbReference>
<dbReference type="Gene3D" id="1.10.150.120">
    <property type="entry name" value="[2Fe-2S]-binding domain"/>
    <property type="match status" value="1"/>
</dbReference>
<dbReference type="CDD" id="cd00207">
    <property type="entry name" value="fer2"/>
    <property type="match status" value="1"/>
</dbReference>
<dbReference type="AlphaFoldDB" id="A0A845M283"/>
<gene>
    <name evidence="7" type="ORF">GQE99_11680</name>
</gene>
<evidence type="ECO:0000259" key="6">
    <source>
        <dbReference type="PROSITE" id="PS51085"/>
    </source>
</evidence>
<organism evidence="7 8">
    <name type="scientific">Maritimibacter harenae</name>
    <dbReference type="NCBI Taxonomy" id="2606218"/>
    <lineage>
        <taxon>Bacteria</taxon>
        <taxon>Pseudomonadati</taxon>
        <taxon>Pseudomonadota</taxon>
        <taxon>Alphaproteobacteria</taxon>
        <taxon>Rhodobacterales</taxon>
        <taxon>Roseobacteraceae</taxon>
        <taxon>Maritimibacter</taxon>
    </lineage>
</organism>
<dbReference type="InterPro" id="IPR036884">
    <property type="entry name" value="2Fe-2S-bd_dom_sf"/>
</dbReference>
<keyword evidence="1" id="KW-0001">2Fe-2S</keyword>
<keyword evidence="5" id="KW-0411">Iron-sulfur</keyword>
<evidence type="ECO:0000256" key="5">
    <source>
        <dbReference type="ARBA" id="ARBA00023014"/>
    </source>
</evidence>
<accession>A0A845M283</accession>